<reference evidence="1 2" key="1">
    <citation type="journal article" date="2018" name="Sci. Rep.">
        <title>Genomic signatures of local adaptation to the degree of environmental predictability in rotifers.</title>
        <authorList>
            <person name="Franch-Gras L."/>
            <person name="Hahn C."/>
            <person name="Garcia-Roger E.M."/>
            <person name="Carmona M.J."/>
            <person name="Serra M."/>
            <person name="Gomez A."/>
        </authorList>
    </citation>
    <scope>NUCLEOTIDE SEQUENCE [LARGE SCALE GENOMIC DNA]</scope>
    <source>
        <strain evidence="1">HYR1</strain>
    </source>
</reference>
<evidence type="ECO:0000313" key="2">
    <source>
        <dbReference type="Proteomes" id="UP000276133"/>
    </source>
</evidence>
<protein>
    <submittedName>
        <fullName evidence="1">Uncharacterized protein</fullName>
    </submittedName>
</protein>
<organism evidence="1 2">
    <name type="scientific">Brachionus plicatilis</name>
    <name type="common">Marine rotifer</name>
    <name type="synonym">Brachionus muelleri</name>
    <dbReference type="NCBI Taxonomy" id="10195"/>
    <lineage>
        <taxon>Eukaryota</taxon>
        <taxon>Metazoa</taxon>
        <taxon>Spiralia</taxon>
        <taxon>Gnathifera</taxon>
        <taxon>Rotifera</taxon>
        <taxon>Eurotatoria</taxon>
        <taxon>Monogononta</taxon>
        <taxon>Pseudotrocha</taxon>
        <taxon>Ploima</taxon>
        <taxon>Brachionidae</taxon>
        <taxon>Brachionus</taxon>
    </lineage>
</organism>
<comment type="caution">
    <text evidence="1">The sequence shown here is derived from an EMBL/GenBank/DDBJ whole genome shotgun (WGS) entry which is preliminary data.</text>
</comment>
<proteinExistence type="predicted"/>
<keyword evidence="2" id="KW-1185">Reference proteome</keyword>
<dbReference type="Proteomes" id="UP000276133">
    <property type="component" value="Unassembled WGS sequence"/>
</dbReference>
<gene>
    <name evidence="1" type="ORF">BpHYR1_047624</name>
</gene>
<sequence>MFAGFCRFYLLMFNPKINKKFKYLKNNLVYFFVFELQNVSSDEITLKNTDLTRGFYFFKDKS</sequence>
<accession>A0A3M7PFV4</accession>
<dbReference type="AlphaFoldDB" id="A0A3M7PFV4"/>
<dbReference type="EMBL" id="REGN01011040">
    <property type="protein sequence ID" value="RMZ97996.1"/>
    <property type="molecule type" value="Genomic_DNA"/>
</dbReference>
<name>A0A3M7PFV4_BRAPC</name>
<evidence type="ECO:0000313" key="1">
    <source>
        <dbReference type="EMBL" id="RMZ97996.1"/>
    </source>
</evidence>